<keyword evidence="2 4" id="KW-0808">Transferase</keyword>
<keyword evidence="5" id="KW-1185">Reference proteome</keyword>
<reference evidence="4 5" key="1">
    <citation type="submission" date="2019-07" db="EMBL/GenBank/DDBJ databases">
        <title>Rapid identification of Enteric Bacteria from Whole Genome Sequences (WGS) using Average Nucleotide Identity (ANI).</title>
        <authorList>
            <person name="Lane C."/>
        </authorList>
    </citation>
    <scope>NUCLEOTIDE SEQUENCE [LARGE SCALE GENOMIC DNA]</scope>
    <source>
        <strain evidence="4 5">2011D-8905</strain>
    </source>
</reference>
<keyword evidence="2 4" id="KW-0418">Kinase</keyword>
<dbReference type="Gene3D" id="3.90.650.10">
    <property type="entry name" value="PurM-like C-terminal domain"/>
    <property type="match status" value="1"/>
</dbReference>
<feature type="binding site" evidence="2">
    <location>
        <position position="38"/>
    </location>
    <ligand>
        <name>substrate</name>
    </ligand>
</feature>
<organism evidence="4 5">
    <name type="scientific">Campylobacter insulaenigrae</name>
    <dbReference type="NCBI Taxonomy" id="260714"/>
    <lineage>
        <taxon>Bacteria</taxon>
        <taxon>Pseudomonadati</taxon>
        <taxon>Campylobacterota</taxon>
        <taxon>Epsilonproteobacteria</taxon>
        <taxon>Campylobacterales</taxon>
        <taxon>Campylobacteraceae</taxon>
        <taxon>Campylobacter</taxon>
    </lineage>
</organism>
<comment type="miscellaneous">
    <text evidence="2">Reaction mechanism of ThiL seems to utilize a direct, inline transfer of the gamma-phosphate of ATP to TMP rather than a phosphorylated enzyme intermediate.</text>
</comment>
<keyword evidence="2" id="KW-0547">Nucleotide-binding</keyword>
<dbReference type="PANTHER" id="PTHR30270:SF0">
    <property type="entry name" value="THIAMINE-MONOPHOSPHATE KINASE"/>
    <property type="match status" value="1"/>
</dbReference>
<dbReference type="Gene3D" id="3.30.1330.10">
    <property type="entry name" value="PurM-like, N-terminal domain"/>
    <property type="match status" value="1"/>
</dbReference>
<dbReference type="InterPro" id="IPR016188">
    <property type="entry name" value="PurM-like_N"/>
</dbReference>
<feature type="binding site" evidence="2">
    <location>
        <position position="193"/>
    </location>
    <ligand>
        <name>Mg(2+)</name>
        <dbReference type="ChEBI" id="CHEBI:18420"/>
        <label>3</label>
    </ligand>
</feature>
<feature type="binding site" evidence="2">
    <location>
        <begin position="107"/>
        <end position="108"/>
    </location>
    <ligand>
        <name>ATP</name>
        <dbReference type="ChEBI" id="CHEBI:30616"/>
    </ligand>
</feature>
<keyword evidence="2" id="KW-0479">Metal-binding</keyword>
<comment type="catalytic activity">
    <reaction evidence="2">
        <text>thiamine phosphate + ATP = thiamine diphosphate + ADP</text>
        <dbReference type="Rhea" id="RHEA:15913"/>
        <dbReference type="ChEBI" id="CHEBI:30616"/>
        <dbReference type="ChEBI" id="CHEBI:37575"/>
        <dbReference type="ChEBI" id="CHEBI:58937"/>
        <dbReference type="ChEBI" id="CHEBI:456216"/>
        <dbReference type="EC" id="2.7.4.16"/>
    </reaction>
</comment>
<comment type="similarity">
    <text evidence="2">Belongs to the thiamine-monophosphate kinase family.</text>
</comment>
<evidence type="ECO:0000313" key="4">
    <source>
        <dbReference type="EMBL" id="TWO26120.1"/>
    </source>
</evidence>
<feature type="binding site" evidence="2">
    <location>
        <position position="31"/>
    </location>
    <ligand>
        <name>Mg(2+)</name>
        <dbReference type="ChEBI" id="CHEBI:18420"/>
        <label>1</label>
    </ligand>
</feature>
<feature type="binding site" evidence="2">
    <location>
        <position position="228"/>
    </location>
    <ligand>
        <name>substrate</name>
    </ligand>
</feature>
<feature type="binding site" evidence="2">
    <location>
        <position position="195"/>
    </location>
    <ligand>
        <name>ATP</name>
        <dbReference type="ChEBI" id="CHEBI:30616"/>
    </ligand>
</feature>
<feature type="binding site" evidence="2">
    <location>
        <position position="31"/>
    </location>
    <ligand>
        <name>Mg(2+)</name>
        <dbReference type="ChEBI" id="CHEBI:18420"/>
        <label>2</label>
    </ligand>
</feature>
<gene>
    <name evidence="2" type="primary">thiL</name>
    <name evidence="4" type="ORF">ZA01_04790</name>
</gene>
<dbReference type="HAMAP" id="MF_02128">
    <property type="entry name" value="TMP_kinase"/>
    <property type="match status" value="1"/>
</dbReference>
<keyword evidence="2" id="KW-0460">Magnesium</keyword>
<name>A0ABY3G5E2_9BACT</name>
<dbReference type="RefSeq" id="WP_147500825.1">
    <property type="nucleotide sequence ID" value="NZ_JANPQO010000007.1"/>
</dbReference>
<dbReference type="EMBL" id="VOAW01000014">
    <property type="protein sequence ID" value="TWO26120.1"/>
    <property type="molecule type" value="Genomic_DNA"/>
</dbReference>
<protein>
    <recommendedName>
        <fullName evidence="2">Thiamine-monophosphate kinase</fullName>
        <shortName evidence="2">TMP kinase</shortName>
        <shortName evidence="2">Thiamine-phosphate kinase</shortName>
        <ecNumber evidence="2">2.7.4.16</ecNumber>
    </recommendedName>
</protein>
<dbReference type="EC" id="2.7.4.16" evidence="2"/>
<dbReference type="InterPro" id="IPR036921">
    <property type="entry name" value="PurM-like_N_sf"/>
</dbReference>
<feature type="domain" description="PurM-like N-terminal" evidence="3">
    <location>
        <begin position="17"/>
        <end position="124"/>
    </location>
</feature>
<feature type="binding site" evidence="2">
    <location>
        <position position="29"/>
    </location>
    <ligand>
        <name>Mg(2+)</name>
        <dbReference type="ChEBI" id="CHEBI:18420"/>
        <label>4</label>
    </ligand>
</feature>
<feature type="binding site" evidence="2">
    <location>
        <position position="60"/>
    </location>
    <ligand>
        <name>Mg(2+)</name>
        <dbReference type="ChEBI" id="CHEBI:18420"/>
        <label>2</label>
    </ligand>
</feature>
<dbReference type="PANTHER" id="PTHR30270">
    <property type="entry name" value="THIAMINE-MONOPHOSPHATE KINASE"/>
    <property type="match status" value="1"/>
</dbReference>
<dbReference type="SUPFAM" id="SSF55326">
    <property type="entry name" value="PurM N-terminal domain-like"/>
    <property type="match status" value="1"/>
</dbReference>
<dbReference type="SUPFAM" id="SSF56042">
    <property type="entry name" value="PurM C-terminal domain-like"/>
    <property type="match status" value="1"/>
</dbReference>
<comment type="pathway">
    <text evidence="2">Cofactor biosynthesis; thiamine diphosphate biosynthesis; thiamine diphosphate from thiamine phosphate: step 1/1.</text>
</comment>
<feature type="binding site" evidence="2">
    <location>
        <position position="134"/>
    </location>
    <ligand>
        <name>ATP</name>
        <dbReference type="ChEBI" id="CHEBI:30616"/>
    </ligand>
</feature>
<comment type="caution">
    <text evidence="4">The sequence shown here is derived from an EMBL/GenBank/DDBJ whole genome shotgun (WGS) entry which is preliminary data.</text>
</comment>
<feature type="binding site" evidence="2">
    <location>
        <position position="19"/>
    </location>
    <ligand>
        <name>Mg(2+)</name>
        <dbReference type="ChEBI" id="CHEBI:18420"/>
        <label>3</label>
    </ligand>
</feature>
<evidence type="ECO:0000313" key="5">
    <source>
        <dbReference type="Proteomes" id="UP000321614"/>
    </source>
</evidence>
<accession>A0ABY3G5E2</accession>
<feature type="binding site" evidence="2">
    <location>
        <position position="196"/>
    </location>
    <ligand>
        <name>Mg(2+)</name>
        <dbReference type="ChEBI" id="CHEBI:18420"/>
        <label>5</label>
    </ligand>
</feature>
<dbReference type="Pfam" id="PF00586">
    <property type="entry name" value="AIRS"/>
    <property type="match status" value="1"/>
</dbReference>
<dbReference type="Proteomes" id="UP000321614">
    <property type="component" value="Unassembled WGS sequence"/>
</dbReference>
<sequence>MDKEKFIISAFANSINGDDGAVINNHCYSKDLFCENVHFKRNWMSLEQIGAKAMLVNISDAIVMNSIPKYALLGLSLPKNLSLQDIKKIQQGLMQEANNFKVQIIGGDTIADDKINISITIISIINQNQKAIYRKGLKKDDLLAFSGKLGDSLKGLKILQRGSKLHSAHRFIRPKLRQDFFYDIAKKINASMDISDGLKKDLSRLLTVNRLNIKFLKKLSFFELNSAEEYEILFAFNKKHKAYIENMAKKHRIKINIFAKTKIGRYIYHGKEHHF</sequence>
<comment type="caution">
    <text evidence="2">Lacks conserved residue(s) required for the propagation of feature annotation.</text>
</comment>
<dbReference type="InterPro" id="IPR036676">
    <property type="entry name" value="PurM-like_C_sf"/>
</dbReference>
<evidence type="ECO:0000259" key="3">
    <source>
        <dbReference type="Pfam" id="PF00586"/>
    </source>
</evidence>
<feature type="binding site" evidence="2">
    <location>
        <position position="108"/>
    </location>
    <ligand>
        <name>Mg(2+)</name>
        <dbReference type="ChEBI" id="CHEBI:18420"/>
        <label>1</label>
    </ligand>
</feature>
<evidence type="ECO:0000256" key="2">
    <source>
        <dbReference type="HAMAP-Rule" id="MF_02128"/>
    </source>
</evidence>
<dbReference type="NCBIfam" id="NF004354">
    <property type="entry name" value="PRK05731.2-3"/>
    <property type="match status" value="1"/>
</dbReference>
<dbReference type="CDD" id="cd02194">
    <property type="entry name" value="ThiL"/>
    <property type="match status" value="1"/>
</dbReference>
<feature type="binding site" evidence="2">
    <location>
        <position position="60"/>
    </location>
    <ligand>
        <name>Mg(2+)</name>
        <dbReference type="ChEBI" id="CHEBI:18420"/>
        <label>3</label>
    </ligand>
</feature>
<keyword evidence="2" id="KW-0067">ATP-binding</keyword>
<dbReference type="InterPro" id="IPR006283">
    <property type="entry name" value="ThiL-like"/>
</dbReference>
<keyword evidence="1 2" id="KW-0784">Thiamine biosynthesis</keyword>
<evidence type="ECO:0000256" key="1">
    <source>
        <dbReference type="ARBA" id="ARBA00022977"/>
    </source>
</evidence>
<feature type="binding site" evidence="2">
    <location>
        <position position="60"/>
    </location>
    <ligand>
        <name>Mg(2+)</name>
        <dbReference type="ChEBI" id="CHEBI:18420"/>
        <label>4</label>
    </ligand>
</feature>
<feature type="binding site" evidence="2">
    <location>
        <position position="19"/>
    </location>
    <ligand>
        <name>Mg(2+)</name>
        <dbReference type="ChEBI" id="CHEBI:18420"/>
        <label>4</label>
    </ligand>
</feature>
<dbReference type="GO" id="GO:0009030">
    <property type="term" value="F:thiamine-phosphate kinase activity"/>
    <property type="evidence" value="ECO:0007669"/>
    <property type="project" value="UniProtKB-EC"/>
</dbReference>
<proteinExistence type="inferred from homology"/>
<comment type="function">
    <text evidence="2">Catalyzes the ATP-dependent phosphorylation of thiamine-monophosphate (TMP) to form thiamine-pyrophosphate (TPP), the active form of vitamin B1.</text>
</comment>